<keyword evidence="14" id="KW-1185">Reference proteome</keyword>
<evidence type="ECO:0000256" key="6">
    <source>
        <dbReference type="ARBA" id="ARBA00023136"/>
    </source>
</evidence>
<dbReference type="OrthoDB" id="5976764at2759"/>
<proteinExistence type="predicted"/>
<evidence type="ECO:0000259" key="11">
    <source>
        <dbReference type="PROSITE" id="PS50835"/>
    </source>
</evidence>
<dbReference type="InterPro" id="IPR013098">
    <property type="entry name" value="Ig_I-set"/>
</dbReference>
<dbReference type="OMA" id="NDITTSW"/>
<protein>
    <recommendedName>
        <fullName evidence="15">SEFIR domain-containing protein</fullName>
    </recommendedName>
</protein>
<feature type="signal peptide" evidence="10">
    <location>
        <begin position="1"/>
        <end position="26"/>
    </location>
</feature>
<comment type="subcellular location">
    <subcellularLocation>
        <location evidence="1">Membrane</location>
        <topology evidence="1">Single-pass type I membrane protein</topology>
    </subcellularLocation>
</comment>
<dbReference type="GO" id="GO:0016020">
    <property type="term" value="C:membrane"/>
    <property type="evidence" value="ECO:0007669"/>
    <property type="project" value="UniProtKB-SubCell"/>
</dbReference>
<feature type="chain" id="PRO_5037548313" description="SEFIR domain-containing protein" evidence="10">
    <location>
        <begin position="27"/>
        <end position="656"/>
    </location>
</feature>
<evidence type="ECO:0000256" key="9">
    <source>
        <dbReference type="SAM" id="Phobius"/>
    </source>
</evidence>
<dbReference type="Pfam" id="PF07679">
    <property type="entry name" value="I-set"/>
    <property type="match status" value="1"/>
</dbReference>
<feature type="transmembrane region" description="Helical" evidence="9">
    <location>
        <begin position="405"/>
        <end position="425"/>
    </location>
</feature>
<organism evidence="13 14">
    <name type="scientific">Exaiptasia diaphana</name>
    <name type="common">Tropical sea anemone</name>
    <name type="synonym">Aiptasia pulchella</name>
    <dbReference type="NCBI Taxonomy" id="2652724"/>
    <lineage>
        <taxon>Eukaryota</taxon>
        <taxon>Metazoa</taxon>
        <taxon>Cnidaria</taxon>
        <taxon>Anthozoa</taxon>
        <taxon>Hexacorallia</taxon>
        <taxon>Actiniaria</taxon>
        <taxon>Aiptasiidae</taxon>
        <taxon>Exaiptasia</taxon>
    </lineage>
</organism>
<dbReference type="InterPro" id="IPR036179">
    <property type="entry name" value="Ig-like_dom_sf"/>
</dbReference>
<accession>A0A913Y5L2</accession>
<dbReference type="Gene3D" id="2.60.40.10">
    <property type="entry name" value="Immunoglobulins"/>
    <property type="match status" value="1"/>
</dbReference>
<feature type="domain" description="SEFIR" evidence="12">
    <location>
        <begin position="456"/>
        <end position="599"/>
    </location>
</feature>
<evidence type="ECO:0000259" key="12">
    <source>
        <dbReference type="PROSITE" id="PS51534"/>
    </source>
</evidence>
<keyword evidence="2 9" id="KW-0812">Transmembrane</keyword>
<dbReference type="InterPro" id="IPR007110">
    <property type="entry name" value="Ig-like_dom"/>
</dbReference>
<feature type="domain" description="Ig-like" evidence="11">
    <location>
        <begin position="28"/>
        <end position="121"/>
    </location>
</feature>
<keyword evidence="3 10" id="KW-0732">Signal</keyword>
<evidence type="ECO:0000256" key="7">
    <source>
        <dbReference type="ARBA" id="ARBA00023170"/>
    </source>
</evidence>
<keyword evidence="5 9" id="KW-1133">Transmembrane helix</keyword>
<dbReference type="PANTHER" id="PTHR15583:SF7">
    <property type="entry name" value="INTERLEUKIN CYTOKINE RECEPTOR-RELATED PROTEIN 2"/>
    <property type="match status" value="1"/>
</dbReference>
<dbReference type="InterPro" id="IPR013568">
    <property type="entry name" value="SEFIR_dom"/>
</dbReference>
<evidence type="ECO:0000256" key="3">
    <source>
        <dbReference type="ARBA" id="ARBA00022729"/>
    </source>
</evidence>
<name>A0A913Y5L2_EXADI</name>
<evidence type="ECO:0008006" key="15">
    <source>
        <dbReference type="Google" id="ProtNLM"/>
    </source>
</evidence>
<dbReference type="RefSeq" id="XP_020915075.1">
    <property type="nucleotide sequence ID" value="XM_021059416.2"/>
</dbReference>
<dbReference type="GO" id="GO:0030368">
    <property type="term" value="F:interleukin-17 receptor activity"/>
    <property type="evidence" value="ECO:0007669"/>
    <property type="project" value="InterPro"/>
</dbReference>
<dbReference type="KEGG" id="epa:110252588"/>
<keyword evidence="8" id="KW-0325">Glycoprotein</keyword>
<dbReference type="GeneID" id="110252588"/>
<sequence>MTSYRQLFTWVLLVPYLTTSIGTTRGLPKSLPTMGRSKKIQIKTILASIGANCKLRCPIRLSENVQWYINGKLLNHTQETAKFSIKRRHRKEILKISKVMIQDGGTYSCSVNDITTSWRVIVKKDKKSGCRPKRHTPASDECPKRSGTKPLTYCTQALNFEKCSSFAGVPQDFKVIEFLHKRKPVIQAGWKMPRTGNNDLWGYDLELVGHRGDLGERQCVEIYQKDLTYWNFMNLKFGAEYNVKLRSLPSNTFHKLKIKIKEKCQYEKFKLESAACCLLSDENSTLVADEGKILLSWKVQCPENGISLNRFTIYWSNLQLFNSQKCTDEATFNQHPISEAFNYTIHLNEECQRYNYSIKVYGRDSNNTRTDKGVRIVVAFPENTVPIQPPPSPKKSGSDDSDLKIIVAVFGVLLGSALVALFFVYRRFCGTVKLELPQNANDSHGDNNDGALIMKEKRVFIIHARCCDKCDWVIHCLAKLLNSTNAIEANVDLWHLQDIASDPMRWYGMEVANADGVVILASHHMKKLYDCRDTPKTTKDLLPVKAQLNFVAGEIRQEPGSRKFISAYFSYNGQQTDFPSFLNSRLAHKLLKDLDRFIFHLLRIEAIQPYRTQPIAILGGTPAFNSKKEDLLRAISEANEYHVTKDQNNAMTTLST</sequence>
<dbReference type="InterPro" id="IPR039465">
    <property type="entry name" value="IL-17_rcpt-like"/>
</dbReference>
<evidence type="ECO:0000313" key="14">
    <source>
        <dbReference type="Proteomes" id="UP000887567"/>
    </source>
</evidence>
<evidence type="ECO:0000256" key="4">
    <source>
        <dbReference type="ARBA" id="ARBA00022737"/>
    </source>
</evidence>
<dbReference type="AlphaFoldDB" id="A0A913Y5L2"/>
<dbReference type="SUPFAM" id="SSF48726">
    <property type="entry name" value="Immunoglobulin"/>
    <property type="match status" value="1"/>
</dbReference>
<keyword evidence="4" id="KW-0677">Repeat</keyword>
<evidence type="ECO:0000256" key="2">
    <source>
        <dbReference type="ARBA" id="ARBA00022692"/>
    </source>
</evidence>
<dbReference type="PANTHER" id="PTHR15583">
    <property type="entry name" value="INTERLEUKIN-17 RECEPTOR"/>
    <property type="match status" value="1"/>
</dbReference>
<evidence type="ECO:0000313" key="13">
    <source>
        <dbReference type="EnsemblMetazoa" id="XP_020915075.1"/>
    </source>
</evidence>
<dbReference type="CDD" id="cd00096">
    <property type="entry name" value="Ig"/>
    <property type="match status" value="1"/>
</dbReference>
<dbReference type="InterPro" id="IPR003599">
    <property type="entry name" value="Ig_sub"/>
</dbReference>
<dbReference type="Proteomes" id="UP000887567">
    <property type="component" value="Unplaced"/>
</dbReference>
<dbReference type="InterPro" id="IPR013783">
    <property type="entry name" value="Ig-like_fold"/>
</dbReference>
<evidence type="ECO:0000256" key="8">
    <source>
        <dbReference type="ARBA" id="ARBA00023180"/>
    </source>
</evidence>
<dbReference type="InterPro" id="IPR036116">
    <property type="entry name" value="FN3_sf"/>
</dbReference>
<keyword evidence="7" id="KW-0675">Receptor</keyword>
<dbReference type="SMART" id="SM00409">
    <property type="entry name" value="IG"/>
    <property type="match status" value="1"/>
</dbReference>
<dbReference type="PROSITE" id="PS50835">
    <property type="entry name" value="IG_LIKE"/>
    <property type="match status" value="1"/>
</dbReference>
<evidence type="ECO:0000256" key="1">
    <source>
        <dbReference type="ARBA" id="ARBA00004479"/>
    </source>
</evidence>
<dbReference type="PROSITE" id="PS51534">
    <property type="entry name" value="SEFIR"/>
    <property type="match status" value="1"/>
</dbReference>
<evidence type="ECO:0000256" key="10">
    <source>
        <dbReference type="SAM" id="SignalP"/>
    </source>
</evidence>
<dbReference type="EnsemblMetazoa" id="XM_021059416.2">
    <property type="protein sequence ID" value="XP_020915075.1"/>
    <property type="gene ID" value="LOC110252588"/>
</dbReference>
<dbReference type="SUPFAM" id="SSF49265">
    <property type="entry name" value="Fibronectin type III"/>
    <property type="match status" value="1"/>
</dbReference>
<evidence type="ECO:0000256" key="5">
    <source>
        <dbReference type="ARBA" id="ARBA00022989"/>
    </source>
</evidence>
<keyword evidence="6 9" id="KW-0472">Membrane</keyword>
<dbReference type="Pfam" id="PF08357">
    <property type="entry name" value="SEFIR"/>
    <property type="match status" value="1"/>
</dbReference>
<reference evidence="13" key="1">
    <citation type="submission" date="2022-11" db="UniProtKB">
        <authorList>
            <consortium name="EnsemblMetazoa"/>
        </authorList>
    </citation>
    <scope>IDENTIFICATION</scope>
</reference>
<dbReference type="Gene3D" id="3.40.50.11530">
    <property type="match status" value="1"/>
</dbReference>